<evidence type="ECO:0000256" key="2">
    <source>
        <dbReference type="ARBA" id="ARBA00023136"/>
    </source>
</evidence>
<dbReference type="GO" id="GO:0009707">
    <property type="term" value="C:chloroplast outer membrane"/>
    <property type="evidence" value="ECO:0007669"/>
    <property type="project" value="UniProtKB-SubCell"/>
</dbReference>
<dbReference type="Gene3D" id="2.40.160.50">
    <property type="entry name" value="membrane protein fhac: a member of the omp85/tpsb transporter family"/>
    <property type="match status" value="1"/>
</dbReference>
<evidence type="ECO:0000256" key="1">
    <source>
        <dbReference type="ARBA" id="ARBA00022805"/>
    </source>
</evidence>
<dbReference type="PANTHER" id="PTHR12815">
    <property type="entry name" value="SORTING AND ASSEMBLY MACHINERY SAMM50 PROTEIN FAMILY MEMBER"/>
    <property type="match status" value="1"/>
</dbReference>
<dbReference type="InterPro" id="IPR039910">
    <property type="entry name" value="D15-like"/>
</dbReference>
<reference evidence="5" key="1">
    <citation type="submission" date="2022-12" db="EMBL/GenBank/DDBJ databases">
        <title>Draft genome assemblies for two species of Escallonia (Escalloniales).</title>
        <authorList>
            <person name="Chanderbali A."/>
            <person name="Dervinis C."/>
            <person name="Anghel I."/>
            <person name="Soltis D."/>
            <person name="Soltis P."/>
            <person name="Zapata F."/>
        </authorList>
    </citation>
    <scope>NUCLEOTIDE SEQUENCE</scope>
    <source>
        <strain evidence="5">UCBG92.1500</strain>
        <tissue evidence="5">Leaf</tissue>
    </source>
</reference>
<evidence type="ECO:0000259" key="4">
    <source>
        <dbReference type="Pfam" id="PF01103"/>
    </source>
</evidence>
<dbReference type="PANTHER" id="PTHR12815:SF42">
    <property type="entry name" value="BACTERIAL SURFACE ANTIGEN (D15) DOMAIN-CONTAINING PROTEIN"/>
    <property type="match status" value="1"/>
</dbReference>
<dbReference type="InterPro" id="IPR000184">
    <property type="entry name" value="Bac_surfAg_D15"/>
</dbReference>
<name>A0AA88RA62_9ASTE</name>
<dbReference type="GO" id="GO:0045037">
    <property type="term" value="P:protein import into chloroplast stroma"/>
    <property type="evidence" value="ECO:0007669"/>
    <property type="project" value="TreeGrafter"/>
</dbReference>
<evidence type="ECO:0000313" key="5">
    <source>
        <dbReference type="EMBL" id="KAK2982373.1"/>
    </source>
</evidence>
<proteinExistence type="predicted"/>
<gene>
    <name evidence="5" type="ORF">RJ640_008967</name>
</gene>
<keyword evidence="1" id="KW-0934">Plastid</keyword>
<accession>A0AA88RA62</accession>
<keyword evidence="6" id="KW-1185">Reference proteome</keyword>
<dbReference type="Pfam" id="PF01103">
    <property type="entry name" value="Omp85"/>
    <property type="match status" value="1"/>
</dbReference>
<evidence type="ECO:0000256" key="3">
    <source>
        <dbReference type="ARBA" id="ARBA00024013"/>
    </source>
</evidence>
<keyword evidence="1" id="KW-1002">Plastid outer membrane</keyword>
<dbReference type="AlphaFoldDB" id="A0AA88RA62"/>
<protein>
    <recommendedName>
        <fullName evidence="4">Bacterial surface antigen (D15) domain-containing protein</fullName>
    </recommendedName>
</protein>
<keyword evidence="2" id="KW-0472">Membrane</keyword>
<feature type="domain" description="Bacterial surface antigen (D15)" evidence="4">
    <location>
        <begin position="9"/>
        <end position="166"/>
    </location>
</feature>
<dbReference type="Proteomes" id="UP001187471">
    <property type="component" value="Unassembled WGS sequence"/>
</dbReference>
<sequence>MAFLHANITRDNTKFLNGALVGERDVFQVDQGLGIGTKFPFFNRHQLAITRFIPLLQVEEGAGKTAPPILVLHGNYGGCVGDLPGYEAFTLGGPCSVRGYNVGEIWAARNKLELAAEIRVPVNGAFVYAFAEHGNDLWSSKDVKGNPTKAYLRKGQGSSYGVGIKLGLLRGDRERETQR</sequence>
<comment type="subcellular location">
    <subcellularLocation>
        <location evidence="3">Plastid</location>
        <location evidence="3">Chloroplast outer membrane</location>
    </subcellularLocation>
</comment>
<evidence type="ECO:0000313" key="6">
    <source>
        <dbReference type="Proteomes" id="UP001187471"/>
    </source>
</evidence>
<dbReference type="EMBL" id="JAVXUO010001432">
    <property type="protein sequence ID" value="KAK2982373.1"/>
    <property type="molecule type" value="Genomic_DNA"/>
</dbReference>
<comment type="caution">
    <text evidence="5">The sequence shown here is derived from an EMBL/GenBank/DDBJ whole genome shotgun (WGS) entry which is preliminary data.</text>
</comment>
<dbReference type="GO" id="GO:0009658">
    <property type="term" value="P:chloroplast organization"/>
    <property type="evidence" value="ECO:0007669"/>
    <property type="project" value="TreeGrafter"/>
</dbReference>
<organism evidence="5 6">
    <name type="scientific">Escallonia rubra</name>
    <dbReference type="NCBI Taxonomy" id="112253"/>
    <lineage>
        <taxon>Eukaryota</taxon>
        <taxon>Viridiplantae</taxon>
        <taxon>Streptophyta</taxon>
        <taxon>Embryophyta</taxon>
        <taxon>Tracheophyta</taxon>
        <taxon>Spermatophyta</taxon>
        <taxon>Magnoliopsida</taxon>
        <taxon>eudicotyledons</taxon>
        <taxon>Gunneridae</taxon>
        <taxon>Pentapetalae</taxon>
        <taxon>asterids</taxon>
        <taxon>campanulids</taxon>
        <taxon>Escalloniales</taxon>
        <taxon>Escalloniaceae</taxon>
        <taxon>Escallonia</taxon>
    </lineage>
</organism>